<keyword evidence="9 11" id="KW-1133">Transmembrane helix</keyword>
<name>A0A8S9TA35_9CYAN</name>
<dbReference type="Gene3D" id="3.40.50.300">
    <property type="entry name" value="P-loop containing nucleotide triphosphate hydrolases"/>
    <property type="match status" value="1"/>
</dbReference>
<dbReference type="PROSITE" id="PS00211">
    <property type="entry name" value="ABC_TRANSPORTER_1"/>
    <property type="match status" value="1"/>
</dbReference>
<keyword evidence="16" id="KW-1185">Reference proteome</keyword>
<dbReference type="InterPro" id="IPR005074">
    <property type="entry name" value="Peptidase_C39"/>
</dbReference>
<keyword evidence="3" id="KW-1003">Cell membrane</keyword>
<dbReference type="GO" id="GO:0008234">
    <property type="term" value="F:cysteine-type peptidase activity"/>
    <property type="evidence" value="ECO:0007669"/>
    <property type="project" value="UniProtKB-KW"/>
</dbReference>
<protein>
    <submittedName>
        <fullName evidence="15">ATP-binding cassette domain-containing protein</fullName>
    </submittedName>
</protein>
<keyword evidence="6" id="KW-0378">Hydrolase</keyword>
<dbReference type="CDD" id="cd18568">
    <property type="entry name" value="ABC_6TM_HetC_like"/>
    <property type="match status" value="1"/>
</dbReference>
<reference evidence="15" key="1">
    <citation type="journal article" date="2015" name="Genome Announc.">
        <title>Draft Genome Sequence of Tolypothrix boutellei Strain VB521301.</title>
        <authorList>
            <person name="Chandrababunaidu M.M."/>
            <person name="Singh D."/>
            <person name="Sen D."/>
            <person name="Bhan S."/>
            <person name="Das S."/>
            <person name="Gupta A."/>
            <person name="Adhikary S.P."/>
            <person name="Tripathy S."/>
        </authorList>
    </citation>
    <scope>NUCLEOTIDE SEQUENCE</scope>
    <source>
        <strain evidence="15">VB521301</strain>
    </source>
</reference>
<feature type="transmembrane region" description="Helical" evidence="11">
    <location>
        <begin position="687"/>
        <end position="708"/>
    </location>
</feature>
<feature type="transmembrane region" description="Helical" evidence="11">
    <location>
        <begin position="471"/>
        <end position="493"/>
    </location>
</feature>
<keyword evidence="5" id="KW-0547">Nucleotide-binding</keyword>
<evidence type="ECO:0000256" key="11">
    <source>
        <dbReference type="SAM" id="Phobius"/>
    </source>
</evidence>
<evidence type="ECO:0000256" key="3">
    <source>
        <dbReference type="ARBA" id="ARBA00022475"/>
    </source>
</evidence>
<dbReference type="InterPro" id="IPR039421">
    <property type="entry name" value="Type_1_exporter"/>
</dbReference>
<feature type="domain" description="Peptidase C39" evidence="14">
    <location>
        <begin position="318"/>
        <end position="438"/>
    </location>
</feature>
<dbReference type="FunFam" id="3.40.50.300:FF:000221">
    <property type="entry name" value="Multidrug ABC transporter ATP-binding protein"/>
    <property type="match status" value="1"/>
</dbReference>
<gene>
    <name evidence="15" type="ORF">DA73_0400028005</name>
</gene>
<dbReference type="SUPFAM" id="SSF52540">
    <property type="entry name" value="P-loop containing nucleoside triphosphate hydrolases"/>
    <property type="match status" value="1"/>
</dbReference>
<dbReference type="GO" id="GO:0006508">
    <property type="term" value="P:proteolysis"/>
    <property type="evidence" value="ECO:0007669"/>
    <property type="project" value="InterPro"/>
</dbReference>
<dbReference type="InterPro" id="IPR017871">
    <property type="entry name" value="ABC_transporter-like_CS"/>
</dbReference>
<dbReference type="EMBL" id="JHEG04000001">
    <property type="protein sequence ID" value="KAF3888897.1"/>
    <property type="molecule type" value="Genomic_DNA"/>
</dbReference>
<dbReference type="RefSeq" id="WP_063779578.1">
    <property type="nucleotide sequence ID" value="NZ_JHEG04000001.1"/>
</dbReference>
<dbReference type="InterPro" id="IPR003439">
    <property type="entry name" value="ABC_transporter-like_ATP-bd"/>
</dbReference>
<keyword evidence="7" id="KW-0788">Thiol protease</keyword>
<dbReference type="InterPro" id="IPR027417">
    <property type="entry name" value="P-loop_NTPase"/>
</dbReference>
<dbReference type="GO" id="GO:0005524">
    <property type="term" value="F:ATP binding"/>
    <property type="evidence" value="ECO:0007669"/>
    <property type="project" value="UniProtKB-KW"/>
</dbReference>
<evidence type="ECO:0000256" key="6">
    <source>
        <dbReference type="ARBA" id="ARBA00022801"/>
    </source>
</evidence>
<proteinExistence type="predicted"/>
<dbReference type="InterPro" id="IPR003593">
    <property type="entry name" value="AAA+_ATPase"/>
</dbReference>
<evidence type="ECO:0000256" key="9">
    <source>
        <dbReference type="ARBA" id="ARBA00022989"/>
    </source>
</evidence>
<dbReference type="SMART" id="SM00382">
    <property type="entry name" value="AAA"/>
    <property type="match status" value="1"/>
</dbReference>
<dbReference type="Gene3D" id="1.20.1560.10">
    <property type="entry name" value="ABC transporter type 1, transmembrane domain"/>
    <property type="match status" value="1"/>
</dbReference>
<dbReference type="OrthoDB" id="437054at2"/>
<feature type="domain" description="ABC transporter" evidence="12">
    <location>
        <begin position="784"/>
        <end position="1038"/>
    </location>
</feature>
<reference evidence="15" key="2">
    <citation type="submission" date="2019-11" db="EMBL/GenBank/DDBJ databases">
        <title>Improved Assembly of Tolypothrix boutellei genome.</title>
        <authorList>
            <person name="Sarangi A.N."/>
            <person name="Mukherjee M."/>
            <person name="Ghosh S."/>
            <person name="Singh D."/>
            <person name="Das A."/>
            <person name="Kant S."/>
            <person name="Prusty A."/>
            <person name="Tripathy S."/>
        </authorList>
    </citation>
    <scope>NUCLEOTIDE SEQUENCE</scope>
    <source>
        <strain evidence="15">VB521301</strain>
    </source>
</reference>
<dbReference type="Gene3D" id="2.60.120.10">
    <property type="entry name" value="Jelly Rolls"/>
    <property type="match status" value="1"/>
</dbReference>
<sequence length="1042" mass="116441">MNSFSSLRVQKSINTSQHLSPMSSTVILNCLKLIAGDSSLVSDFSKIWVVREFQLGDDLIIGSPDNNFDNTRDFLYLICQGRVRLLAYDKTLKRLVSTQLLLPQQTFGADCLFCNEPLPYQATAASAGYVAQVKVSDVVPWLEHFPNLQTNLERSTHERQVLIFFKTCTELRSQKSHNIQQLLPYIEQKKLDAGSLLEETTPGRNGRFWLFSGAIKTQSAEAYPPVVGESWGYPNTEPLAWSADTDILLYYLPTKHWELVMTIGSDLCKLKEEGREIGETRETRETGETREIRDIGETSAYPRSLLHRLWRRYPFIEQQSSSDCGAACLAMISRYWGKRFSLNTLRNLAQTDRTGASLAALSDAAQNLGYDALPVRATLGKLELHPLPWIAHWLGGIHYVVVWEVKNDRVLIADPAVGKQWLSRQKFEESWTEYALLLSPTDRLNAARDENISFHGIKQALSPHRKLLKQIFLTAGLLSAMGVLTPIFAQIALDRAIPGKNLTTVNALAIGFFVLGMGRVVLSAVRQHLLDYFSNLVDGTLTDNFINHTLRLPLQFFASRQVGDIISRVRENQNIQVFLTRKIVATASDTLMAVVYLGLMAYYNWQLTLVVLCSILPVALVTLGASPFLKAFSREFLKKWTEQSALLVETITGVATVKTTLTEQKFHLRWQERFTDALKARLRGQKLVNVLQLANNAIALFCSTYVLWYGSTSVIGGSMTLGQFVAFNMLIDNAVKPVTAIAKLWDEFQEVVVSVERLNDVLTTQPEENSQKPLSVLPPIRGDVHFENVTFRFNPYEERNALQSVSFKVKAGQTIAIVGCSGSGKSTLVHLLAGLYRPHTGRILIDGHDTAVVSSQSLRSQLGIVSQECFLFAGTILENITLYSSDWSLDQVITAAKMADADSFIQTLPLGYNSQVGEGGMMLSSGQRQKIAIARAFLRNPRILILDEATSFLDAKSEHRFLENLTWYSCTSDASSGCDKLGEACAKSDRTTFIVTHRLFTIRHADSILVLDRGCLVEQGTHDELMSLSGVYHNLVQQQLNS</sequence>
<keyword evidence="10 11" id="KW-0472">Membrane</keyword>
<dbReference type="InterPro" id="IPR011527">
    <property type="entry name" value="ABC1_TM_dom"/>
</dbReference>
<dbReference type="Proteomes" id="UP000029738">
    <property type="component" value="Unassembled WGS sequence"/>
</dbReference>
<evidence type="ECO:0000256" key="5">
    <source>
        <dbReference type="ARBA" id="ARBA00022741"/>
    </source>
</evidence>
<evidence type="ECO:0000256" key="1">
    <source>
        <dbReference type="ARBA" id="ARBA00004651"/>
    </source>
</evidence>
<dbReference type="InterPro" id="IPR014710">
    <property type="entry name" value="RmlC-like_jellyroll"/>
</dbReference>
<comment type="subcellular location">
    <subcellularLocation>
        <location evidence="1">Cell membrane</location>
        <topology evidence="1">Multi-pass membrane protein</topology>
    </subcellularLocation>
</comment>
<comment type="caution">
    <text evidence="15">The sequence shown here is derived from an EMBL/GenBank/DDBJ whole genome shotgun (WGS) entry which is preliminary data.</text>
</comment>
<dbReference type="Pfam" id="PF03412">
    <property type="entry name" value="Peptidase_C39"/>
    <property type="match status" value="1"/>
</dbReference>
<dbReference type="GO" id="GO:0005886">
    <property type="term" value="C:plasma membrane"/>
    <property type="evidence" value="ECO:0007669"/>
    <property type="project" value="UniProtKB-SubCell"/>
</dbReference>
<dbReference type="PROSITE" id="PS50990">
    <property type="entry name" value="PEPTIDASE_C39"/>
    <property type="match status" value="1"/>
</dbReference>
<dbReference type="InterPro" id="IPR018490">
    <property type="entry name" value="cNMP-bd_dom_sf"/>
</dbReference>
<evidence type="ECO:0000259" key="13">
    <source>
        <dbReference type="PROSITE" id="PS50929"/>
    </source>
</evidence>
<dbReference type="GO" id="GO:0016887">
    <property type="term" value="F:ATP hydrolysis activity"/>
    <property type="evidence" value="ECO:0007669"/>
    <property type="project" value="InterPro"/>
</dbReference>
<dbReference type="PROSITE" id="PS50929">
    <property type="entry name" value="ABC_TM1F"/>
    <property type="match status" value="1"/>
</dbReference>
<dbReference type="GO" id="GO:0015421">
    <property type="term" value="F:ABC-type oligopeptide transporter activity"/>
    <property type="evidence" value="ECO:0007669"/>
    <property type="project" value="TreeGrafter"/>
</dbReference>
<evidence type="ECO:0000256" key="4">
    <source>
        <dbReference type="ARBA" id="ARBA00022692"/>
    </source>
</evidence>
<keyword evidence="4 11" id="KW-0812">Transmembrane</keyword>
<evidence type="ECO:0000313" key="16">
    <source>
        <dbReference type="Proteomes" id="UP000029738"/>
    </source>
</evidence>
<dbReference type="InterPro" id="IPR036640">
    <property type="entry name" value="ABC1_TM_sf"/>
</dbReference>
<dbReference type="SUPFAM" id="SSF90123">
    <property type="entry name" value="ABC transporter transmembrane region"/>
    <property type="match status" value="1"/>
</dbReference>
<dbReference type="PANTHER" id="PTHR43394:SF1">
    <property type="entry name" value="ATP-BINDING CASSETTE SUB-FAMILY B MEMBER 10, MITOCHONDRIAL"/>
    <property type="match status" value="1"/>
</dbReference>
<evidence type="ECO:0000256" key="2">
    <source>
        <dbReference type="ARBA" id="ARBA00022448"/>
    </source>
</evidence>
<feature type="transmembrane region" description="Helical" evidence="11">
    <location>
        <begin position="609"/>
        <end position="629"/>
    </location>
</feature>
<feature type="domain" description="ABC transmembrane type-1" evidence="13">
    <location>
        <begin position="471"/>
        <end position="750"/>
    </location>
</feature>
<evidence type="ECO:0000256" key="8">
    <source>
        <dbReference type="ARBA" id="ARBA00022840"/>
    </source>
</evidence>
<evidence type="ECO:0000256" key="10">
    <source>
        <dbReference type="ARBA" id="ARBA00023136"/>
    </source>
</evidence>
<dbReference type="Gene3D" id="3.90.70.10">
    <property type="entry name" value="Cysteine proteinases"/>
    <property type="match status" value="1"/>
</dbReference>
<feature type="transmembrane region" description="Helical" evidence="11">
    <location>
        <begin position="505"/>
        <end position="525"/>
    </location>
</feature>
<evidence type="ECO:0000259" key="12">
    <source>
        <dbReference type="PROSITE" id="PS50893"/>
    </source>
</evidence>
<evidence type="ECO:0000259" key="14">
    <source>
        <dbReference type="PROSITE" id="PS50990"/>
    </source>
</evidence>
<dbReference type="CDD" id="cd02418">
    <property type="entry name" value="Peptidase_C39B"/>
    <property type="match status" value="1"/>
</dbReference>
<organism evidence="15 16">
    <name type="scientific">Tolypothrix bouteillei VB521301</name>
    <dbReference type="NCBI Taxonomy" id="1479485"/>
    <lineage>
        <taxon>Bacteria</taxon>
        <taxon>Bacillati</taxon>
        <taxon>Cyanobacteriota</taxon>
        <taxon>Cyanophyceae</taxon>
        <taxon>Nostocales</taxon>
        <taxon>Tolypothrichaceae</taxon>
        <taxon>Tolypothrix</taxon>
    </lineage>
</organism>
<dbReference type="AlphaFoldDB" id="A0A8S9TA35"/>
<keyword evidence="7" id="KW-0645">Protease</keyword>
<keyword evidence="8 15" id="KW-0067">ATP-binding</keyword>
<keyword evidence="2" id="KW-0813">Transport</keyword>
<accession>A0A8S9TA35</accession>
<dbReference type="PANTHER" id="PTHR43394">
    <property type="entry name" value="ATP-DEPENDENT PERMEASE MDL1, MITOCHONDRIAL"/>
    <property type="match status" value="1"/>
</dbReference>
<evidence type="ECO:0000313" key="15">
    <source>
        <dbReference type="EMBL" id="KAF3888897.1"/>
    </source>
</evidence>
<evidence type="ECO:0000256" key="7">
    <source>
        <dbReference type="ARBA" id="ARBA00022807"/>
    </source>
</evidence>
<dbReference type="Pfam" id="PF00664">
    <property type="entry name" value="ABC_membrane"/>
    <property type="match status" value="1"/>
</dbReference>
<dbReference type="PROSITE" id="PS50893">
    <property type="entry name" value="ABC_TRANSPORTER_2"/>
    <property type="match status" value="1"/>
</dbReference>
<dbReference type="Pfam" id="PF00005">
    <property type="entry name" value="ABC_tran"/>
    <property type="match status" value="1"/>
</dbReference>
<dbReference type="SUPFAM" id="SSF51206">
    <property type="entry name" value="cAMP-binding domain-like"/>
    <property type="match status" value="1"/>
</dbReference>